<dbReference type="CDD" id="cd00432">
    <property type="entry name" value="Ribosomal_L18_L5e"/>
    <property type="match status" value="1"/>
</dbReference>
<dbReference type="Pfam" id="PF17144">
    <property type="entry name" value="Ribosomal_L5e"/>
    <property type="match status" value="1"/>
</dbReference>
<evidence type="ECO:0000256" key="2">
    <source>
        <dbReference type="ARBA" id="ARBA00007116"/>
    </source>
</evidence>
<dbReference type="EMBL" id="AUPL01001570">
    <property type="protein sequence ID" value="ESL10692.1"/>
    <property type="molecule type" value="Genomic_DNA"/>
</dbReference>
<dbReference type="OrthoDB" id="244660at2759"/>
<comment type="subcellular location">
    <subcellularLocation>
        <location evidence="1">Cytoplasm</location>
    </subcellularLocation>
</comment>
<proteinExistence type="inferred from homology"/>
<evidence type="ECO:0000259" key="6">
    <source>
        <dbReference type="Pfam" id="PF14204"/>
    </source>
</evidence>
<dbReference type="PANTHER" id="PTHR23410:SF12">
    <property type="entry name" value="LARGE RIBOSOMAL SUBUNIT PROTEIN UL18"/>
    <property type="match status" value="1"/>
</dbReference>
<dbReference type="PANTHER" id="PTHR23410">
    <property type="entry name" value="RIBOSOMAL PROTEIN L5-RELATED"/>
    <property type="match status" value="1"/>
</dbReference>
<keyword evidence="5" id="KW-0687">Ribonucleoprotein</keyword>
<dbReference type="Proteomes" id="UP000031737">
    <property type="component" value="Unassembled WGS sequence"/>
</dbReference>
<dbReference type="FunFam" id="3.30.420.100:FF:000002">
    <property type="entry name" value="60S ribosomal protein L5"/>
    <property type="match status" value="1"/>
</dbReference>
<dbReference type="GO" id="GO:0000027">
    <property type="term" value="P:ribosomal large subunit assembly"/>
    <property type="evidence" value="ECO:0007669"/>
    <property type="project" value="TreeGrafter"/>
</dbReference>
<sequence>MPFVKVVKNKAYFKRFQVKYRRRREGKTDYQARRQMVLQDKTKFGTPKYRLVVRITNRDIIAQIVLAKVVGDEVVMAAYSHELPQFGIEHGLTNYAAAYATGLLVARRMLTKLGLAGKFEGVKETDGSYSAVRTKSDDQGDDETRFPFKAILDVGLARTTTGARVFGVLKGAVDGGLAVPHRPNRFPGYNKEKDSLNAKAHRDRIFGHHVAEYLKQVREEASSNPEESTCQFSKYIKAKVAPSELEGVYKKAHAAIRADPMKRRAKKERKEGAAVKKYNTKKLTGAEKKAAAKVKIASVIARIRDRASK</sequence>
<comment type="similarity">
    <text evidence="2">Belongs to the universal ribosomal protein uL18 family.</text>
</comment>
<dbReference type="GO" id="GO:0022625">
    <property type="term" value="C:cytosolic large ribosomal subunit"/>
    <property type="evidence" value="ECO:0007669"/>
    <property type="project" value="TreeGrafter"/>
</dbReference>
<evidence type="ECO:0000313" key="9">
    <source>
        <dbReference type="Proteomes" id="UP000031737"/>
    </source>
</evidence>
<protein>
    <submittedName>
        <fullName evidence="7">60S ribosomal protein L5</fullName>
    </submittedName>
    <submittedName>
        <fullName evidence="8">Large subunit ribosomal protein L5e</fullName>
    </submittedName>
</protein>
<dbReference type="InterPro" id="IPR005485">
    <property type="entry name" value="Rbsml_uL18_euk_arch"/>
</dbReference>
<dbReference type="Gene3D" id="3.30.420.100">
    <property type="match status" value="1"/>
</dbReference>
<evidence type="ECO:0000256" key="5">
    <source>
        <dbReference type="ARBA" id="ARBA00023274"/>
    </source>
</evidence>
<gene>
    <name evidence="8" type="ORF">TRSC58_01381</name>
    <name evidence="7" type="ORF">TRSC58_01570</name>
</gene>
<dbReference type="PRINTS" id="PR00058">
    <property type="entry name" value="RIBOSOMALL5"/>
</dbReference>
<dbReference type="VEuPathDB" id="TriTrypDB:TRSC58_01570"/>
<dbReference type="SUPFAM" id="SSF53137">
    <property type="entry name" value="Translational machinery components"/>
    <property type="match status" value="1"/>
</dbReference>
<dbReference type="GO" id="GO:0008097">
    <property type="term" value="F:5S rRNA binding"/>
    <property type="evidence" value="ECO:0007669"/>
    <property type="project" value="InterPro"/>
</dbReference>
<feature type="domain" description="Large ribosomal subunit protein uL18 C-terminal eukaryotes" evidence="6">
    <location>
        <begin position="245"/>
        <end position="300"/>
    </location>
</feature>
<dbReference type="HAMAP" id="MF_01337_A">
    <property type="entry name" value="Ribosomal_uL18_A"/>
    <property type="match status" value="1"/>
</dbReference>
<organism evidence="7 9">
    <name type="scientific">Trypanosoma rangeli SC58</name>
    <dbReference type="NCBI Taxonomy" id="429131"/>
    <lineage>
        <taxon>Eukaryota</taxon>
        <taxon>Discoba</taxon>
        <taxon>Euglenozoa</taxon>
        <taxon>Kinetoplastea</taxon>
        <taxon>Metakinetoplastina</taxon>
        <taxon>Trypanosomatida</taxon>
        <taxon>Trypanosomatidae</taxon>
        <taxon>Trypanosoma</taxon>
        <taxon>Herpetosoma</taxon>
    </lineage>
</organism>
<evidence type="ECO:0000313" key="8">
    <source>
        <dbReference type="EMBL" id="ESL10878.1"/>
    </source>
</evidence>
<dbReference type="GO" id="GO:0003735">
    <property type="term" value="F:structural constituent of ribosome"/>
    <property type="evidence" value="ECO:0007669"/>
    <property type="project" value="InterPro"/>
</dbReference>
<name>A0A061JBQ6_TRYRA</name>
<dbReference type="GO" id="GO:0006412">
    <property type="term" value="P:translation"/>
    <property type="evidence" value="ECO:0007669"/>
    <property type="project" value="InterPro"/>
</dbReference>
<evidence type="ECO:0000256" key="1">
    <source>
        <dbReference type="ARBA" id="ARBA00004496"/>
    </source>
</evidence>
<comment type="caution">
    <text evidence="7">The sequence shown here is derived from an EMBL/GenBank/DDBJ whole genome shotgun (WGS) entry which is preliminary data.</text>
</comment>
<dbReference type="VEuPathDB" id="TriTrypDB:TRSC58_01381"/>
<keyword evidence="9" id="KW-1185">Reference proteome</keyword>
<dbReference type="InterPro" id="IPR025607">
    <property type="entry name" value="Ribosomal_uL18_C_euk"/>
</dbReference>
<keyword evidence="3" id="KW-0963">Cytoplasm</keyword>
<evidence type="ECO:0000313" key="7">
    <source>
        <dbReference type="EMBL" id="ESL10692.1"/>
    </source>
</evidence>
<reference evidence="7 9" key="1">
    <citation type="submission" date="2013-07" db="EMBL/GenBank/DDBJ databases">
        <authorList>
            <person name="Stoco P.H."/>
            <person name="Wagner G."/>
            <person name="Gerber A."/>
            <person name="Zaha A."/>
            <person name="Thompson C."/>
            <person name="Bartholomeu D.C."/>
            <person name="Luckemeyer D.D."/>
            <person name="Bahia D."/>
            <person name="Loreto E."/>
            <person name="Prestes E.B."/>
            <person name="Lima F.M."/>
            <person name="Rodrigues-Luiz G."/>
            <person name="Vallejo G.A."/>
            <person name="Filho J.F."/>
            <person name="Monteiro K.M."/>
            <person name="Tyler K.M."/>
            <person name="de Almeida L.G."/>
            <person name="Ortiz M.F."/>
            <person name="Siervo M.A."/>
            <person name="de Moraes M.H."/>
            <person name="Cunha O.L."/>
            <person name="Mendonca-Neto R."/>
            <person name="Silva R."/>
            <person name="Teixeira S.M."/>
            <person name="Murta S.M."/>
            <person name="Sincero T.C."/>
            <person name="Mendes T.A."/>
            <person name="Urmenyi T.P."/>
            <person name="Silva V.G."/>
            <person name="da Rocha W.D."/>
            <person name="Andersson B."/>
            <person name="Romanha A.J."/>
            <person name="Steindel M."/>
            <person name="de Vasconcelos A.T."/>
            <person name="Grisard E.C."/>
        </authorList>
    </citation>
    <scope>NUCLEOTIDE SEQUENCE [LARGE SCALE GENOMIC DNA]</scope>
    <source>
        <strain evidence="7 9">SC58</strain>
    </source>
</reference>
<evidence type="ECO:0000256" key="3">
    <source>
        <dbReference type="ARBA" id="ARBA00022490"/>
    </source>
</evidence>
<keyword evidence="4 7" id="KW-0689">Ribosomal protein</keyword>
<accession>A0A061JBQ6</accession>
<dbReference type="EMBL" id="AUPL01001381">
    <property type="protein sequence ID" value="ESL10878.1"/>
    <property type="molecule type" value="Genomic_DNA"/>
</dbReference>
<evidence type="ECO:0000256" key="4">
    <source>
        <dbReference type="ARBA" id="ARBA00022980"/>
    </source>
</evidence>
<dbReference type="InterPro" id="IPR057268">
    <property type="entry name" value="Ribosomal_L18"/>
</dbReference>
<dbReference type="Pfam" id="PF14204">
    <property type="entry name" value="Ribosomal_L18_c"/>
    <property type="match status" value="1"/>
</dbReference>
<dbReference type="AlphaFoldDB" id="A0A061JBQ6"/>